<sequence length="641" mass="68346">MKRKGVKAALSLLLAGSLVLSLFGCSSDTASDKHAADAADSSQKITAGTYAASAKGYHDDVKVEVTVDESGKITQLVAHADGETPKVGGEAAPKMVDRIKESQRLDCDVISGASLTSGAILAATEDALKQAGVDTSKLKAGETAKGEDEEVTVDVVVVGAGASGTAAAAAAIDSGAKVLMVEKTNNVGGISKFFAGGPFAVESHLQKEAGPEYAKLKKEDLLQQLNAYSHFINYGPLTKAIVYKSGDTIKWMEKWGVTFHVNRETPQISHMDNDMKWKLYHWFDLFSYEPTEIAVTDVVHKNLKDAGLDLRFETTATKLLQDDKGVVNGIAATKKDGSTLTVHAKAVILGTGGFAGNSEMMKQYYNTSYLGGWGENGSGVNMAWDAGAAKWDMASSLLHGSGMVAAATKGDVSLANSPFNRITRSPLMWIDQSGNRFANEELVWDTAETANAAYSVGGIYYILMDTKTLEAYTKGKTLMMDTAVGGPNMDQGDFVALAEEGVKQGIITKGETIEELAKALNMETERLVSNVKEYNQVVQTKSDPYGKSEKSLVYEVKQGPFYAVKMQISNLGTLGGVRVNEKLQATDENLKPIPGLFVVGNDAAGFYGNITSYPTFEGLATGFAWNSGRIAGEHAAVHVKQ</sequence>
<dbReference type="STRING" id="1852522.SAMN06295960_3584"/>
<gene>
    <name evidence="11" type="ORF">SAMN06295960_3584</name>
</gene>
<dbReference type="Pfam" id="PF04205">
    <property type="entry name" value="FMN_bind"/>
    <property type="match status" value="1"/>
</dbReference>
<keyword evidence="6" id="KW-0274">FAD</keyword>
<evidence type="ECO:0000256" key="9">
    <source>
        <dbReference type="SAM" id="SignalP"/>
    </source>
</evidence>
<feature type="domain" description="FMN-binding" evidence="10">
    <location>
        <begin position="56"/>
        <end position="131"/>
    </location>
</feature>
<dbReference type="OrthoDB" id="9806724at2"/>
<dbReference type="InterPro" id="IPR003953">
    <property type="entry name" value="FAD-dep_OxRdtase_2_FAD-bd"/>
</dbReference>
<dbReference type="GO" id="GO:0033765">
    <property type="term" value="F:steroid dehydrogenase activity, acting on the CH-CH group of donors"/>
    <property type="evidence" value="ECO:0007669"/>
    <property type="project" value="UniProtKB-ARBA"/>
</dbReference>
<feature type="chain" id="PRO_5039606794" description="Urocanate reductase" evidence="9">
    <location>
        <begin position="31"/>
        <end position="641"/>
    </location>
</feature>
<dbReference type="GO" id="GO:0016020">
    <property type="term" value="C:membrane"/>
    <property type="evidence" value="ECO:0007669"/>
    <property type="project" value="InterPro"/>
</dbReference>
<dbReference type="Proteomes" id="UP000193834">
    <property type="component" value="Unassembled WGS sequence"/>
</dbReference>
<evidence type="ECO:0000256" key="7">
    <source>
        <dbReference type="ARBA" id="ARBA00023002"/>
    </source>
</evidence>
<evidence type="ECO:0000259" key="10">
    <source>
        <dbReference type="SMART" id="SM00900"/>
    </source>
</evidence>
<dbReference type="GO" id="GO:0008202">
    <property type="term" value="P:steroid metabolic process"/>
    <property type="evidence" value="ECO:0007669"/>
    <property type="project" value="UniProtKB-ARBA"/>
</dbReference>
<feature type="signal peptide" evidence="9">
    <location>
        <begin position="1"/>
        <end position="30"/>
    </location>
</feature>
<evidence type="ECO:0000256" key="6">
    <source>
        <dbReference type="ARBA" id="ARBA00022827"/>
    </source>
</evidence>
<dbReference type="RefSeq" id="WP_085496432.1">
    <property type="nucleotide sequence ID" value="NZ_FXAZ01000005.1"/>
</dbReference>
<reference evidence="11 12" key="1">
    <citation type="submission" date="2017-04" db="EMBL/GenBank/DDBJ databases">
        <authorList>
            <person name="Afonso C.L."/>
            <person name="Miller P.J."/>
            <person name="Scott M.A."/>
            <person name="Spackman E."/>
            <person name="Goraichik I."/>
            <person name="Dimitrov K.M."/>
            <person name="Suarez D.L."/>
            <person name="Swayne D.E."/>
        </authorList>
    </citation>
    <scope>NUCLEOTIDE SEQUENCE [LARGE SCALE GENOMIC DNA]</scope>
    <source>
        <strain evidence="11 12">11</strain>
    </source>
</reference>
<dbReference type="EMBL" id="FXAZ01000005">
    <property type="protein sequence ID" value="SMG53843.1"/>
    <property type="molecule type" value="Genomic_DNA"/>
</dbReference>
<dbReference type="InterPro" id="IPR027477">
    <property type="entry name" value="Succ_DH/fumarate_Rdtase_cat_sf"/>
</dbReference>
<dbReference type="EC" id="1.3.99.33" evidence="3"/>
<evidence type="ECO:0000256" key="3">
    <source>
        <dbReference type="ARBA" id="ARBA00013137"/>
    </source>
</evidence>
<evidence type="ECO:0000256" key="8">
    <source>
        <dbReference type="ARBA" id="ARBA00049922"/>
    </source>
</evidence>
<dbReference type="GO" id="GO:0010181">
    <property type="term" value="F:FMN binding"/>
    <property type="evidence" value="ECO:0007669"/>
    <property type="project" value="InterPro"/>
</dbReference>
<dbReference type="SUPFAM" id="SSF56425">
    <property type="entry name" value="Succinate dehydrogenase/fumarate reductase flavoprotein, catalytic domain"/>
    <property type="match status" value="1"/>
</dbReference>
<name>A0A1X7LKG1_9BACL</name>
<evidence type="ECO:0000256" key="4">
    <source>
        <dbReference type="ARBA" id="ARBA00015872"/>
    </source>
</evidence>
<keyword evidence="9" id="KW-0732">Signal</keyword>
<dbReference type="Gene3D" id="3.90.700.10">
    <property type="entry name" value="Succinate dehydrogenase/fumarate reductase flavoprotein, catalytic domain"/>
    <property type="match status" value="1"/>
</dbReference>
<evidence type="ECO:0000313" key="11">
    <source>
        <dbReference type="EMBL" id="SMG53843.1"/>
    </source>
</evidence>
<keyword evidence="12" id="KW-1185">Reference proteome</keyword>
<evidence type="ECO:0000256" key="2">
    <source>
        <dbReference type="ARBA" id="ARBA00001974"/>
    </source>
</evidence>
<dbReference type="AlphaFoldDB" id="A0A1X7LKG1"/>
<dbReference type="PANTHER" id="PTHR43400:SF10">
    <property type="entry name" value="3-OXOSTEROID 1-DEHYDROGENASE"/>
    <property type="match status" value="1"/>
</dbReference>
<dbReference type="Gene3D" id="3.90.1010.20">
    <property type="match status" value="1"/>
</dbReference>
<dbReference type="SMART" id="SM00900">
    <property type="entry name" value="FMN_bind"/>
    <property type="match status" value="1"/>
</dbReference>
<accession>A0A1X7LKG1</accession>
<dbReference type="Pfam" id="PF00890">
    <property type="entry name" value="FAD_binding_2"/>
    <property type="match status" value="1"/>
</dbReference>
<comment type="cofactor">
    <cofactor evidence="1">
        <name>FMN</name>
        <dbReference type="ChEBI" id="CHEBI:58210"/>
    </cofactor>
</comment>
<comment type="catalytic activity">
    <reaction evidence="8">
        <text>dihydrourocanate + A = urocanate + AH2</text>
        <dbReference type="Rhea" id="RHEA:36059"/>
        <dbReference type="ChEBI" id="CHEBI:13193"/>
        <dbReference type="ChEBI" id="CHEBI:17499"/>
        <dbReference type="ChEBI" id="CHEBI:27247"/>
        <dbReference type="ChEBI" id="CHEBI:72991"/>
        <dbReference type="EC" id="1.3.99.33"/>
    </reaction>
</comment>
<evidence type="ECO:0000313" key="12">
    <source>
        <dbReference type="Proteomes" id="UP000193834"/>
    </source>
</evidence>
<evidence type="ECO:0000256" key="1">
    <source>
        <dbReference type="ARBA" id="ARBA00001917"/>
    </source>
</evidence>
<dbReference type="InterPro" id="IPR050315">
    <property type="entry name" value="FAD-oxidoreductase_2"/>
</dbReference>
<dbReference type="InterPro" id="IPR036188">
    <property type="entry name" value="FAD/NAD-bd_sf"/>
</dbReference>
<organism evidence="11 12">
    <name type="scientific">Paenibacillus aquistagni</name>
    <dbReference type="NCBI Taxonomy" id="1852522"/>
    <lineage>
        <taxon>Bacteria</taxon>
        <taxon>Bacillati</taxon>
        <taxon>Bacillota</taxon>
        <taxon>Bacilli</taxon>
        <taxon>Bacillales</taxon>
        <taxon>Paenibacillaceae</taxon>
        <taxon>Paenibacillus</taxon>
    </lineage>
</organism>
<keyword evidence="7" id="KW-0560">Oxidoreductase</keyword>
<keyword evidence="5" id="KW-0285">Flavoprotein</keyword>
<dbReference type="InterPro" id="IPR007329">
    <property type="entry name" value="FMN-bd"/>
</dbReference>
<dbReference type="Gene3D" id="3.50.50.60">
    <property type="entry name" value="FAD/NAD(P)-binding domain"/>
    <property type="match status" value="1"/>
</dbReference>
<proteinExistence type="predicted"/>
<dbReference type="PROSITE" id="PS51257">
    <property type="entry name" value="PROKAR_LIPOPROTEIN"/>
    <property type="match status" value="1"/>
</dbReference>
<evidence type="ECO:0000256" key="5">
    <source>
        <dbReference type="ARBA" id="ARBA00022630"/>
    </source>
</evidence>
<protein>
    <recommendedName>
        <fullName evidence="4">Urocanate reductase</fullName>
        <ecNumber evidence="3">1.3.99.33</ecNumber>
    </recommendedName>
</protein>
<dbReference type="PANTHER" id="PTHR43400">
    <property type="entry name" value="FUMARATE REDUCTASE"/>
    <property type="match status" value="1"/>
</dbReference>
<dbReference type="PRINTS" id="PR00411">
    <property type="entry name" value="PNDRDTASEI"/>
</dbReference>
<comment type="cofactor">
    <cofactor evidence="2">
        <name>FAD</name>
        <dbReference type="ChEBI" id="CHEBI:57692"/>
    </cofactor>
</comment>
<dbReference type="SUPFAM" id="SSF51905">
    <property type="entry name" value="FAD/NAD(P)-binding domain"/>
    <property type="match status" value="1"/>
</dbReference>